<name>A0AAD6Z2S8_9AGAR</name>
<gene>
    <name evidence="3" type="ORF">DFH08DRAFT_825156</name>
</gene>
<evidence type="ECO:0000256" key="1">
    <source>
        <dbReference type="SAM" id="MobiDB-lite"/>
    </source>
</evidence>
<evidence type="ECO:0000313" key="3">
    <source>
        <dbReference type="EMBL" id="KAJ7305465.1"/>
    </source>
</evidence>
<reference evidence="3" key="1">
    <citation type="submission" date="2023-03" db="EMBL/GenBank/DDBJ databases">
        <title>Massive genome expansion in bonnet fungi (Mycena s.s.) driven by repeated elements and novel gene families across ecological guilds.</title>
        <authorList>
            <consortium name="Lawrence Berkeley National Laboratory"/>
            <person name="Harder C.B."/>
            <person name="Miyauchi S."/>
            <person name="Viragh M."/>
            <person name="Kuo A."/>
            <person name="Thoen E."/>
            <person name="Andreopoulos B."/>
            <person name="Lu D."/>
            <person name="Skrede I."/>
            <person name="Drula E."/>
            <person name="Henrissat B."/>
            <person name="Morin E."/>
            <person name="Kohler A."/>
            <person name="Barry K."/>
            <person name="LaButti K."/>
            <person name="Morin E."/>
            <person name="Salamov A."/>
            <person name="Lipzen A."/>
            <person name="Mereny Z."/>
            <person name="Hegedus B."/>
            <person name="Baldrian P."/>
            <person name="Stursova M."/>
            <person name="Weitz H."/>
            <person name="Taylor A."/>
            <person name="Grigoriev I.V."/>
            <person name="Nagy L.G."/>
            <person name="Martin F."/>
            <person name="Kauserud H."/>
        </authorList>
    </citation>
    <scope>NUCLEOTIDE SEQUENCE</scope>
    <source>
        <strain evidence="3">CBHHK002</strain>
    </source>
</reference>
<evidence type="ECO:0000256" key="2">
    <source>
        <dbReference type="SAM" id="SignalP"/>
    </source>
</evidence>
<keyword evidence="4" id="KW-1185">Reference proteome</keyword>
<sequence>MFFKPLVLLSCVATLAGNAWAAPVASNVSLVARAPTQVFPRAAPPAGAIPCSNDDQTDAGANDPDKNLPSCGDLGGRTPFPCTNSNLVAFEENLPFRLSTRTLAFRVRTARVALAVAESGAAECSEGTVWLTREWMVKAGGFNRNPAMQTAGWPTPKLAARTGTSLWFRSIQVPGFNNLEPLWKIVENPKHLEPVVEYTLSRPAIQSPHRKQEGNRKAGRSRTSLVRREMPACRLSGRFEDDGEKQLQASAKRTRSKRTEHCHTAYPSNSRMWDHILRLDG</sequence>
<dbReference type="AlphaFoldDB" id="A0AAD6Z2S8"/>
<organism evidence="3 4">
    <name type="scientific">Mycena albidolilacea</name>
    <dbReference type="NCBI Taxonomy" id="1033008"/>
    <lineage>
        <taxon>Eukaryota</taxon>
        <taxon>Fungi</taxon>
        <taxon>Dikarya</taxon>
        <taxon>Basidiomycota</taxon>
        <taxon>Agaricomycotina</taxon>
        <taxon>Agaricomycetes</taxon>
        <taxon>Agaricomycetidae</taxon>
        <taxon>Agaricales</taxon>
        <taxon>Marasmiineae</taxon>
        <taxon>Mycenaceae</taxon>
        <taxon>Mycena</taxon>
    </lineage>
</organism>
<proteinExistence type="predicted"/>
<feature type="region of interest" description="Disordered" evidence="1">
    <location>
        <begin position="45"/>
        <end position="66"/>
    </location>
</feature>
<feature type="region of interest" description="Disordered" evidence="1">
    <location>
        <begin position="239"/>
        <end position="260"/>
    </location>
</feature>
<feature type="signal peptide" evidence="2">
    <location>
        <begin position="1"/>
        <end position="21"/>
    </location>
</feature>
<feature type="chain" id="PRO_5042031906" evidence="2">
    <location>
        <begin position="22"/>
        <end position="281"/>
    </location>
</feature>
<dbReference type="Proteomes" id="UP001218218">
    <property type="component" value="Unassembled WGS sequence"/>
</dbReference>
<protein>
    <submittedName>
        <fullName evidence="3">Uncharacterized protein</fullName>
    </submittedName>
</protein>
<feature type="region of interest" description="Disordered" evidence="1">
    <location>
        <begin position="204"/>
        <end position="224"/>
    </location>
</feature>
<dbReference type="EMBL" id="JARIHO010000097">
    <property type="protein sequence ID" value="KAJ7305465.1"/>
    <property type="molecule type" value="Genomic_DNA"/>
</dbReference>
<keyword evidence="2" id="KW-0732">Signal</keyword>
<accession>A0AAD6Z2S8</accession>
<evidence type="ECO:0000313" key="4">
    <source>
        <dbReference type="Proteomes" id="UP001218218"/>
    </source>
</evidence>
<comment type="caution">
    <text evidence="3">The sequence shown here is derived from an EMBL/GenBank/DDBJ whole genome shotgun (WGS) entry which is preliminary data.</text>
</comment>